<feature type="compositionally biased region" description="Basic and acidic residues" evidence="2">
    <location>
        <begin position="1"/>
        <end position="22"/>
    </location>
</feature>
<organism evidence="3 5">
    <name type="scientific">Hydra vulgaris</name>
    <name type="common">Hydra</name>
    <name type="synonym">Hydra attenuata</name>
    <dbReference type="NCBI Taxonomy" id="6087"/>
    <lineage>
        <taxon>Eukaryota</taxon>
        <taxon>Metazoa</taxon>
        <taxon>Cnidaria</taxon>
        <taxon>Hydrozoa</taxon>
        <taxon>Hydroidolina</taxon>
        <taxon>Anthoathecata</taxon>
        <taxon>Aplanulata</taxon>
        <taxon>Hydridae</taxon>
        <taxon>Hydra</taxon>
    </lineage>
</organism>
<evidence type="ECO:0000256" key="1">
    <source>
        <dbReference type="SAM" id="Coils"/>
    </source>
</evidence>
<evidence type="ECO:0000313" key="3">
    <source>
        <dbReference type="Proteomes" id="UP001652625"/>
    </source>
</evidence>
<name>A0ABM4C5P0_HYDVU</name>
<accession>A0ABM4C5P0</accession>
<feature type="region of interest" description="Disordered" evidence="2">
    <location>
        <begin position="283"/>
        <end position="308"/>
    </location>
</feature>
<dbReference type="RefSeq" id="XP_065656882.1">
    <property type="nucleotide sequence ID" value="XM_065800810.1"/>
</dbReference>
<dbReference type="RefSeq" id="XP_065656884.1">
    <property type="nucleotide sequence ID" value="XM_065800812.1"/>
</dbReference>
<evidence type="ECO:0000313" key="6">
    <source>
        <dbReference type="RefSeq" id="XP_065656884.1"/>
    </source>
</evidence>
<dbReference type="GeneID" id="100200691"/>
<dbReference type="Proteomes" id="UP001652625">
    <property type="component" value="Chromosome 07"/>
</dbReference>
<protein>
    <submittedName>
        <fullName evidence="4 5">mRNA export factor GLE1</fullName>
    </submittedName>
</protein>
<reference evidence="4 5" key="1">
    <citation type="submission" date="2025-05" db="UniProtKB">
        <authorList>
            <consortium name="RefSeq"/>
        </authorList>
    </citation>
    <scope>IDENTIFICATION</scope>
</reference>
<keyword evidence="3" id="KW-1185">Reference proteome</keyword>
<gene>
    <name evidence="4 5 6" type="primary">LOC100200691</name>
</gene>
<evidence type="ECO:0000256" key="2">
    <source>
        <dbReference type="SAM" id="MobiDB-lite"/>
    </source>
</evidence>
<proteinExistence type="predicted"/>
<keyword evidence="1" id="KW-0175">Coiled coil</keyword>
<evidence type="ECO:0000313" key="5">
    <source>
        <dbReference type="RefSeq" id="XP_065656883.1"/>
    </source>
</evidence>
<dbReference type="RefSeq" id="XP_065656883.1">
    <property type="nucleotide sequence ID" value="XM_065800811.1"/>
</dbReference>
<feature type="region of interest" description="Disordered" evidence="2">
    <location>
        <begin position="1"/>
        <end position="43"/>
    </location>
</feature>
<feature type="coiled-coil region" evidence="1">
    <location>
        <begin position="133"/>
        <end position="185"/>
    </location>
</feature>
<sequence>MEDTKIHDANHSKKFVKLKDSDELNNSKNSSIDEDGGDLGDRTLSKERLYYQEKQSRFNKRSNSLDFERLGEGERRSSLYELKNIENPVVTKGNRISSRTNLLFEQYKRDMTSFSSSENLNIEIGDISKREPVDMDVEEKKRAQEIKEEKERELNLVKAQYQKRLDDEQRELEKERENQRLQQEIKSRKSLGAVKNAYLKTAQGEFYKHSDSEDDLDGNDSIQYDKHGVLIEKSGGKEQIVKSSHDINDIRKRFNSIGKSGWKKSSKVDDLVTGDVKSAKTMFSKTGAPEKSSSYVRPVQKKVQDPATLMEQRKKITYGGQDEIPQDGVIKKSVVIDESEIGKTSETLHIYKGLESKSVNQKLFERSFSNSKNSEEKSSYSNGSFSDVKVEDEDN</sequence>
<evidence type="ECO:0000313" key="4">
    <source>
        <dbReference type="RefSeq" id="XP_065656882.1"/>
    </source>
</evidence>
<feature type="region of interest" description="Disordered" evidence="2">
    <location>
        <begin position="368"/>
        <end position="395"/>
    </location>
</feature>